<evidence type="ECO:0000313" key="2">
    <source>
        <dbReference type="Proteomes" id="UP000054477"/>
    </source>
</evidence>
<protein>
    <recommendedName>
        <fullName evidence="3">F-box domain-containing protein</fullName>
    </recommendedName>
</protein>
<gene>
    <name evidence="1" type="ORF">K443DRAFT_90498</name>
</gene>
<dbReference type="Gene3D" id="3.80.10.10">
    <property type="entry name" value="Ribonuclease Inhibitor"/>
    <property type="match status" value="1"/>
</dbReference>
<evidence type="ECO:0000313" key="1">
    <source>
        <dbReference type="EMBL" id="KIK05898.1"/>
    </source>
</evidence>
<proteinExistence type="predicted"/>
<sequence>MQLPCPLNKGDGKGEHSVITPFFLGKICRDWRDFVWSSPLLWTNIYLCMTRRRCKAQANLLQDWLSRTARCPLSFCLTSGEEPETWDYNLSMEILTIFVSVSERWKQAEFYIPDNQLWFDTISAAENSLPLLTTATVEFEAGSAERQPFNLFSTAPQLSALHLYQPRLAHVLAPWHQLREFTSEASETVEDIRKLLLKMPNLVRCCFKSIISLELQDIGVSNPSQFPALELLECLELSFVWTAKEAPQVLGPFKLPSLREVSLYGLFSTSLAWLPVMTSFQSSHLLEKFSLTSAITSDYDLIQILELIPSIKELHLKFLDDELSGELLAADVLQRLCPPHAANFLPNLRSLTYGGPSTLNDHMDLFRDALDYRFRRCGLQLQPTELDSAVSQIQSVIVETFPLDINPRIQEDLDSLRREGLELRLNETDFCLSFN</sequence>
<evidence type="ECO:0008006" key="3">
    <source>
        <dbReference type="Google" id="ProtNLM"/>
    </source>
</evidence>
<dbReference type="EMBL" id="KN838556">
    <property type="protein sequence ID" value="KIK05898.1"/>
    <property type="molecule type" value="Genomic_DNA"/>
</dbReference>
<dbReference type="Proteomes" id="UP000054477">
    <property type="component" value="Unassembled WGS sequence"/>
</dbReference>
<name>A0A0C9YCH6_9AGAR</name>
<accession>A0A0C9YCH6</accession>
<dbReference type="HOGENOM" id="CLU_018544_14_2_1"/>
<reference evidence="1 2" key="1">
    <citation type="submission" date="2014-04" db="EMBL/GenBank/DDBJ databases">
        <authorList>
            <consortium name="DOE Joint Genome Institute"/>
            <person name="Kuo A."/>
            <person name="Kohler A."/>
            <person name="Nagy L.G."/>
            <person name="Floudas D."/>
            <person name="Copeland A."/>
            <person name="Barry K.W."/>
            <person name="Cichocki N."/>
            <person name="Veneault-Fourrey C."/>
            <person name="LaButti K."/>
            <person name="Lindquist E.A."/>
            <person name="Lipzen A."/>
            <person name="Lundell T."/>
            <person name="Morin E."/>
            <person name="Murat C."/>
            <person name="Sun H."/>
            <person name="Tunlid A."/>
            <person name="Henrissat B."/>
            <person name="Grigoriev I.V."/>
            <person name="Hibbett D.S."/>
            <person name="Martin F."/>
            <person name="Nordberg H.P."/>
            <person name="Cantor M.N."/>
            <person name="Hua S.X."/>
        </authorList>
    </citation>
    <scope>NUCLEOTIDE SEQUENCE [LARGE SCALE GENOMIC DNA]</scope>
    <source>
        <strain evidence="1 2">LaAM-08-1</strain>
    </source>
</reference>
<dbReference type="InterPro" id="IPR032675">
    <property type="entry name" value="LRR_dom_sf"/>
</dbReference>
<reference evidence="2" key="2">
    <citation type="submission" date="2015-01" db="EMBL/GenBank/DDBJ databases">
        <title>Evolutionary Origins and Diversification of the Mycorrhizal Mutualists.</title>
        <authorList>
            <consortium name="DOE Joint Genome Institute"/>
            <consortium name="Mycorrhizal Genomics Consortium"/>
            <person name="Kohler A."/>
            <person name="Kuo A."/>
            <person name="Nagy L.G."/>
            <person name="Floudas D."/>
            <person name="Copeland A."/>
            <person name="Barry K.W."/>
            <person name="Cichocki N."/>
            <person name="Veneault-Fourrey C."/>
            <person name="LaButti K."/>
            <person name="Lindquist E.A."/>
            <person name="Lipzen A."/>
            <person name="Lundell T."/>
            <person name="Morin E."/>
            <person name="Murat C."/>
            <person name="Riley R."/>
            <person name="Ohm R."/>
            <person name="Sun H."/>
            <person name="Tunlid A."/>
            <person name="Henrissat B."/>
            <person name="Grigoriev I.V."/>
            <person name="Hibbett D.S."/>
            <person name="Martin F."/>
        </authorList>
    </citation>
    <scope>NUCLEOTIDE SEQUENCE [LARGE SCALE GENOMIC DNA]</scope>
    <source>
        <strain evidence="2">LaAM-08-1</strain>
    </source>
</reference>
<dbReference type="SUPFAM" id="SSF52047">
    <property type="entry name" value="RNI-like"/>
    <property type="match status" value="1"/>
</dbReference>
<organism evidence="1 2">
    <name type="scientific">Laccaria amethystina LaAM-08-1</name>
    <dbReference type="NCBI Taxonomy" id="1095629"/>
    <lineage>
        <taxon>Eukaryota</taxon>
        <taxon>Fungi</taxon>
        <taxon>Dikarya</taxon>
        <taxon>Basidiomycota</taxon>
        <taxon>Agaricomycotina</taxon>
        <taxon>Agaricomycetes</taxon>
        <taxon>Agaricomycetidae</taxon>
        <taxon>Agaricales</taxon>
        <taxon>Agaricineae</taxon>
        <taxon>Hydnangiaceae</taxon>
        <taxon>Laccaria</taxon>
    </lineage>
</organism>
<dbReference type="AlphaFoldDB" id="A0A0C9YCH6"/>
<dbReference type="OrthoDB" id="2883352at2759"/>
<keyword evidence="2" id="KW-1185">Reference proteome</keyword>